<protein>
    <recommendedName>
        <fullName evidence="3">Phosphatidic acid phosphatase type 2/haloperoxidase domain-containing protein</fullName>
    </recommendedName>
</protein>
<dbReference type="InterPro" id="IPR000326">
    <property type="entry name" value="PAP2/HPO"/>
</dbReference>
<organism evidence="4 5">
    <name type="scientific">Streptomyces thermolineatus</name>
    <dbReference type="NCBI Taxonomy" id="44033"/>
    <lineage>
        <taxon>Bacteria</taxon>
        <taxon>Bacillati</taxon>
        <taxon>Actinomycetota</taxon>
        <taxon>Actinomycetes</taxon>
        <taxon>Kitasatosporales</taxon>
        <taxon>Streptomycetaceae</taxon>
        <taxon>Streptomyces</taxon>
    </lineage>
</organism>
<feature type="transmembrane region" description="Helical" evidence="2">
    <location>
        <begin position="66"/>
        <end position="89"/>
    </location>
</feature>
<comment type="caution">
    <text evidence="4">The sequence shown here is derived from an EMBL/GenBank/DDBJ whole genome shotgun (WGS) entry which is preliminary data.</text>
</comment>
<feature type="transmembrane region" description="Helical" evidence="2">
    <location>
        <begin position="142"/>
        <end position="162"/>
    </location>
</feature>
<feature type="transmembrane region" description="Helical" evidence="2">
    <location>
        <begin position="182"/>
        <end position="206"/>
    </location>
</feature>
<feature type="region of interest" description="Disordered" evidence="1">
    <location>
        <begin position="1"/>
        <end position="60"/>
    </location>
</feature>
<keyword evidence="2" id="KW-1133">Transmembrane helix</keyword>
<feature type="transmembrane region" description="Helical" evidence="2">
    <location>
        <begin position="116"/>
        <end position="135"/>
    </location>
</feature>
<proteinExistence type="predicted"/>
<evidence type="ECO:0000313" key="5">
    <source>
        <dbReference type="Proteomes" id="UP001501358"/>
    </source>
</evidence>
<feature type="domain" description="Phosphatidic acid phosphatase type 2/haloperoxidase" evidence="3">
    <location>
        <begin position="143"/>
        <end position="255"/>
    </location>
</feature>
<evidence type="ECO:0000256" key="2">
    <source>
        <dbReference type="SAM" id="Phobius"/>
    </source>
</evidence>
<evidence type="ECO:0000313" key="4">
    <source>
        <dbReference type="EMBL" id="GAA2492103.1"/>
    </source>
</evidence>
<accession>A0ABN3LZM4</accession>
<dbReference type="InterPro" id="IPR036938">
    <property type="entry name" value="PAP2/HPO_sf"/>
</dbReference>
<sequence>MPAIPRRPHDSALAHSAGAPGPGDPRRSTGRASQTPRDARDGGRHSRPGTLPPVPGRRPFPSSLPAVAPAALLAAALLAALALITWQVVSHGALTAVDDRLGGGRPAPVPQFLSDLGGLPAAGTTAALCAAVAAWRARRRRWLPPAAAAAALAAAGAVVVPLKAWTARTGPDGLPLGDYPGYYPSGHAATAAVAYGCAALLLGAAARLAVRRLLAAAAAVLNGAVGTGLVACGYHWPLDVVASWCLSGALLCAVAAALRRCS</sequence>
<evidence type="ECO:0000256" key="1">
    <source>
        <dbReference type="SAM" id="MobiDB-lite"/>
    </source>
</evidence>
<feature type="transmembrane region" description="Helical" evidence="2">
    <location>
        <begin position="240"/>
        <end position="258"/>
    </location>
</feature>
<dbReference type="SUPFAM" id="SSF48317">
    <property type="entry name" value="Acid phosphatase/Vanadium-dependent haloperoxidase"/>
    <property type="match status" value="1"/>
</dbReference>
<keyword evidence="5" id="KW-1185">Reference proteome</keyword>
<dbReference type="SMART" id="SM00014">
    <property type="entry name" value="acidPPc"/>
    <property type="match status" value="1"/>
</dbReference>
<name>A0ABN3LZM4_9ACTN</name>
<evidence type="ECO:0000259" key="3">
    <source>
        <dbReference type="SMART" id="SM00014"/>
    </source>
</evidence>
<gene>
    <name evidence="4" type="ORF">GCM10010406_30230</name>
</gene>
<dbReference type="Pfam" id="PF01569">
    <property type="entry name" value="PAP2"/>
    <property type="match status" value="1"/>
</dbReference>
<dbReference type="Gene3D" id="1.20.144.10">
    <property type="entry name" value="Phosphatidic acid phosphatase type 2/haloperoxidase"/>
    <property type="match status" value="1"/>
</dbReference>
<keyword evidence="2" id="KW-0472">Membrane</keyword>
<keyword evidence="2" id="KW-0812">Transmembrane</keyword>
<dbReference type="EMBL" id="BAAATA010000016">
    <property type="protein sequence ID" value="GAA2492103.1"/>
    <property type="molecule type" value="Genomic_DNA"/>
</dbReference>
<dbReference type="Proteomes" id="UP001501358">
    <property type="component" value="Unassembled WGS sequence"/>
</dbReference>
<reference evidence="4 5" key="1">
    <citation type="journal article" date="2019" name="Int. J. Syst. Evol. Microbiol.">
        <title>The Global Catalogue of Microorganisms (GCM) 10K type strain sequencing project: providing services to taxonomists for standard genome sequencing and annotation.</title>
        <authorList>
            <consortium name="The Broad Institute Genomics Platform"/>
            <consortium name="The Broad Institute Genome Sequencing Center for Infectious Disease"/>
            <person name="Wu L."/>
            <person name="Ma J."/>
        </authorList>
    </citation>
    <scope>NUCLEOTIDE SEQUENCE [LARGE SCALE GENOMIC DNA]</scope>
    <source>
        <strain evidence="4 5">JCM 6307</strain>
    </source>
</reference>
<feature type="transmembrane region" description="Helical" evidence="2">
    <location>
        <begin position="213"/>
        <end position="234"/>
    </location>
</feature>